<proteinExistence type="predicted"/>
<dbReference type="HOGENOM" id="CLU_2978896_0_0_1"/>
<accession>G2YVX3</accession>
<dbReference type="Proteomes" id="UP000008177">
    <property type="component" value="Unplaced contigs"/>
</dbReference>
<organism evidence="2 3">
    <name type="scientific">Botryotinia fuckeliana (strain T4)</name>
    <name type="common">Noble rot fungus</name>
    <name type="synonym">Botrytis cinerea</name>
    <dbReference type="NCBI Taxonomy" id="999810"/>
    <lineage>
        <taxon>Eukaryota</taxon>
        <taxon>Fungi</taxon>
        <taxon>Dikarya</taxon>
        <taxon>Ascomycota</taxon>
        <taxon>Pezizomycotina</taxon>
        <taxon>Leotiomycetes</taxon>
        <taxon>Helotiales</taxon>
        <taxon>Sclerotiniaceae</taxon>
        <taxon>Botrytis</taxon>
    </lineage>
</organism>
<sequence>MPNLEGGPALRNAEYSTFNCPEGREKENPTHARNKLGGERNDERVSKDCREAKRGNGE</sequence>
<gene>
    <name evidence="2" type="ORF">BofuT4_uP153330.1</name>
</gene>
<evidence type="ECO:0000313" key="2">
    <source>
        <dbReference type="EMBL" id="CCD55771.1"/>
    </source>
</evidence>
<reference evidence="3" key="1">
    <citation type="journal article" date="2011" name="PLoS Genet.">
        <title>Genomic analysis of the necrotrophic fungal pathogens Sclerotinia sclerotiorum and Botrytis cinerea.</title>
        <authorList>
            <person name="Amselem J."/>
            <person name="Cuomo C.A."/>
            <person name="van Kan J.A."/>
            <person name="Viaud M."/>
            <person name="Benito E.P."/>
            <person name="Couloux A."/>
            <person name="Coutinho P.M."/>
            <person name="de Vries R.P."/>
            <person name="Dyer P.S."/>
            <person name="Fillinger S."/>
            <person name="Fournier E."/>
            <person name="Gout L."/>
            <person name="Hahn M."/>
            <person name="Kohn L."/>
            <person name="Lapalu N."/>
            <person name="Plummer K.M."/>
            <person name="Pradier J.M."/>
            <person name="Quevillon E."/>
            <person name="Sharon A."/>
            <person name="Simon A."/>
            <person name="ten Have A."/>
            <person name="Tudzynski B."/>
            <person name="Tudzynski P."/>
            <person name="Wincker P."/>
            <person name="Andrew M."/>
            <person name="Anthouard V."/>
            <person name="Beever R.E."/>
            <person name="Beffa R."/>
            <person name="Benoit I."/>
            <person name="Bouzid O."/>
            <person name="Brault B."/>
            <person name="Chen Z."/>
            <person name="Choquer M."/>
            <person name="Collemare J."/>
            <person name="Cotton P."/>
            <person name="Danchin E.G."/>
            <person name="Da Silva C."/>
            <person name="Gautier A."/>
            <person name="Giraud C."/>
            <person name="Giraud T."/>
            <person name="Gonzalez C."/>
            <person name="Grossetete S."/>
            <person name="Guldener U."/>
            <person name="Henrissat B."/>
            <person name="Howlett B.J."/>
            <person name="Kodira C."/>
            <person name="Kretschmer M."/>
            <person name="Lappartient A."/>
            <person name="Leroch M."/>
            <person name="Levis C."/>
            <person name="Mauceli E."/>
            <person name="Neuveglise C."/>
            <person name="Oeser B."/>
            <person name="Pearson M."/>
            <person name="Poulain J."/>
            <person name="Poussereau N."/>
            <person name="Quesneville H."/>
            <person name="Rascle C."/>
            <person name="Schumacher J."/>
            <person name="Segurens B."/>
            <person name="Sexton A."/>
            <person name="Silva E."/>
            <person name="Sirven C."/>
            <person name="Soanes D.M."/>
            <person name="Talbot N.J."/>
            <person name="Templeton M."/>
            <person name="Yandava C."/>
            <person name="Yarden O."/>
            <person name="Zeng Q."/>
            <person name="Rollins J.A."/>
            <person name="Lebrun M.H."/>
            <person name="Dickman M."/>
        </authorList>
    </citation>
    <scope>NUCLEOTIDE SEQUENCE [LARGE SCALE GENOMIC DNA]</scope>
    <source>
        <strain evidence="3">T4</strain>
    </source>
</reference>
<name>G2YVX3_BOTF4</name>
<evidence type="ECO:0000313" key="3">
    <source>
        <dbReference type="Proteomes" id="UP000008177"/>
    </source>
</evidence>
<feature type="compositionally biased region" description="Basic and acidic residues" evidence="1">
    <location>
        <begin position="22"/>
        <end position="58"/>
    </location>
</feature>
<feature type="region of interest" description="Disordered" evidence="1">
    <location>
        <begin position="1"/>
        <end position="58"/>
    </location>
</feature>
<protein>
    <submittedName>
        <fullName evidence="2">Uncharacterized protein</fullName>
    </submittedName>
</protein>
<dbReference type="EMBL" id="FQ790357">
    <property type="protein sequence ID" value="CCD55771.1"/>
    <property type="molecule type" value="Genomic_DNA"/>
</dbReference>
<evidence type="ECO:0000256" key="1">
    <source>
        <dbReference type="SAM" id="MobiDB-lite"/>
    </source>
</evidence>
<dbReference type="InParanoid" id="G2YVX3"/>
<dbReference type="AlphaFoldDB" id="G2YVX3"/>